<name>A0A2T3BB82_AMORE</name>
<reference evidence="13 14" key="1">
    <citation type="journal article" date="2018" name="New Phytol.">
        <title>Comparative genomics and transcriptomics depict ericoid mycorrhizal fungi as versatile saprotrophs and plant mutualists.</title>
        <authorList>
            <person name="Martino E."/>
            <person name="Morin E."/>
            <person name="Grelet G.A."/>
            <person name="Kuo A."/>
            <person name="Kohler A."/>
            <person name="Daghino S."/>
            <person name="Barry K.W."/>
            <person name="Cichocki N."/>
            <person name="Clum A."/>
            <person name="Dockter R.B."/>
            <person name="Hainaut M."/>
            <person name="Kuo R.C."/>
            <person name="LaButti K."/>
            <person name="Lindahl B.D."/>
            <person name="Lindquist E.A."/>
            <person name="Lipzen A."/>
            <person name="Khouja H.R."/>
            <person name="Magnuson J."/>
            <person name="Murat C."/>
            <person name="Ohm R.A."/>
            <person name="Singer S.W."/>
            <person name="Spatafora J.W."/>
            <person name="Wang M."/>
            <person name="Veneault-Fourrey C."/>
            <person name="Henrissat B."/>
            <person name="Grigoriev I.V."/>
            <person name="Martin F.M."/>
            <person name="Perotto S."/>
        </authorList>
    </citation>
    <scope>NUCLEOTIDE SEQUENCE [LARGE SCALE GENOMIC DNA]</scope>
    <source>
        <strain evidence="13 14">ATCC 22711</strain>
    </source>
</reference>
<keyword evidence="5 11" id="KW-0472">Membrane</keyword>
<feature type="compositionally biased region" description="Low complexity" evidence="10">
    <location>
        <begin position="151"/>
        <end position="179"/>
    </location>
</feature>
<dbReference type="RefSeq" id="XP_024724180.1">
    <property type="nucleotide sequence ID" value="XM_024869089.1"/>
</dbReference>
<dbReference type="Proteomes" id="UP000241818">
    <property type="component" value="Unassembled WGS sequence"/>
</dbReference>
<protein>
    <recommendedName>
        <fullName evidence="9">Maintenance of telomere capping protein 6</fullName>
    </recommendedName>
</protein>
<sequence length="658" mass="71395">MSENYDPGPGVVPDSLYSTVLLSQRDLGLQVPINYVTTPGVSFSAACFPRLRYEDDNSADCLSNLLAVGFRRFEIDLYWDQWRQVWSFCPVTVPSSVPNADTGTRTTMDTSPSALSAVLSAEAPISSFPLSSLASTSSPPLSTGILARQATSTPSSSLETPSAQTSPTTASPTNSAETSLGQTLPSISILPNTSNEPLVSIGPYVCTTSITLSTFITQLLDYIQKTQNTIGAHLLYVDLNIHAAANSSSPTSPAPRPSGLPQPPDLLGTLFEANLSAYMYTPSNLMSERANINGSWYTVPEIHRPAQAFYITETNEYGIASTDDGWPSEGYIEFSKSKRLLLGFGTVDPQMSGYNFTGDDSTIFPRGYILDNQPDVDATDSGRVTNGCFLHNNTEDLSRVNSSWAIATTLSNFDYPTSPSADILPLLNLTTNLTNCGISPVLNVTLLNSTAHDNFVPYQNYSYATVWSWAPGEPKNASSGDGSDSLFRCASANVDLAGRWVVNDCSNKYYASCRAVNQPYNWTITTYPISYSYANQACPEGYNFAAPRTSLENSYLLQAMILSHRDFDGHGAWVDFNSLDTKGCWVSGGPNATCPYTESLGDHDYLYRKYVLVPTVAAIIVLVISGLTVFVKVAGNRKVRKRTRKRADNGFVYEGVPS</sequence>
<dbReference type="OrthoDB" id="5573651at2759"/>
<dbReference type="InParanoid" id="A0A2T3BB82"/>
<keyword evidence="6" id="KW-0325">Glycoprotein</keyword>
<dbReference type="PANTHER" id="PTHR35518:SF2">
    <property type="entry name" value="MAINTENANCE OF TELOMERE CAPPING PROTEIN 6"/>
    <property type="match status" value="1"/>
</dbReference>
<keyword evidence="3" id="KW-0732">Signal</keyword>
<evidence type="ECO:0000256" key="6">
    <source>
        <dbReference type="ARBA" id="ARBA00023180"/>
    </source>
</evidence>
<dbReference type="EMBL" id="KZ679007">
    <property type="protein sequence ID" value="PSS25581.1"/>
    <property type="molecule type" value="Genomic_DNA"/>
</dbReference>
<comment type="similarity">
    <text evidence="8">Belongs to the MTC6 family.</text>
</comment>
<dbReference type="CDD" id="cd00037">
    <property type="entry name" value="CLECT"/>
    <property type="match status" value="1"/>
</dbReference>
<evidence type="ECO:0000256" key="4">
    <source>
        <dbReference type="ARBA" id="ARBA00022989"/>
    </source>
</evidence>
<evidence type="ECO:0000256" key="2">
    <source>
        <dbReference type="ARBA" id="ARBA00022692"/>
    </source>
</evidence>
<evidence type="ECO:0000256" key="7">
    <source>
        <dbReference type="ARBA" id="ARBA00037703"/>
    </source>
</evidence>
<evidence type="ECO:0000313" key="14">
    <source>
        <dbReference type="Proteomes" id="UP000241818"/>
    </source>
</evidence>
<keyword evidence="2 11" id="KW-0812">Transmembrane</keyword>
<accession>A0A2T3BB82</accession>
<evidence type="ECO:0000256" key="11">
    <source>
        <dbReference type="SAM" id="Phobius"/>
    </source>
</evidence>
<dbReference type="AlphaFoldDB" id="A0A2T3BB82"/>
<dbReference type="FunCoup" id="A0A2T3BB82">
    <property type="interactions" value="9"/>
</dbReference>
<organism evidence="13 14">
    <name type="scientific">Amorphotheca resinae ATCC 22711</name>
    <dbReference type="NCBI Taxonomy" id="857342"/>
    <lineage>
        <taxon>Eukaryota</taxon>
        <taxon>Fungi</taxon>
        <taxon>Dikarya</taxon>
        <taxon>Ascomycota</taxon>
        <taxon>Pezizomycotina</taxon>
        <taxon>Leotiomycetes</taxon>
        <taxon>Helotiales</taxon>
        <taxon>Amorphothecaceae</taxon>
        <taxon>Amorphotheca</taxon>
    </lineage>
</organism>
<dbReference type="InterPro" id="IPR051008">
    <property type="entry name" value="Telomere_Capping_Maintenance"/>
</dbReference>
<keyword evidence="14" id="KW-1185">Reference proteome</keyword>
<feature type="region of interest" description="Disordered" evidence="10">
    <location>
        <begin position="148"/>
        <end position="180"/>
    </location>
</feature>
<evidence type="ECO:0000313" key="13">
    <source>
        <dbReference type="EMBL" id="PSS25581.1"/>
    </source>
</evidence>
<dbReference type="PANTHER" id="PTHR35518">
    <property type="entry name" value="MAINTENANCE OF TELOMOERE CAPPING"/>
    <property type="match status" value="1"/>
</dbReference>
<feature type="domain" description="MTC6 partial TIM-barrel" evidence="12">
    <location>
        <begin position="19"/>
        <end position="458"/>
    </location>
</feature>
<feature type="transmembrane region" description="Helical" evidence="11">
    <location>
        <begin position="610"/>
        <end position="635"/>
    </location>
</feature>
<gene>
    <name evidence="13" type="ORF">M430DRAFT_64118</name>
</gene>
<keyword evidence="4 11" id="KW-1133">Transmembrane helix</keyword>
<dbReference type="STRING" id="857342.A0A2T3BB82"/>
<dbReference type="GO" id="GO:0016020">
    <property type="term" value="C:membrane"/>
    <property type="evidence" value="ECO:0007669"/>
    <property type="project" value="UniProtKB-SubCell"/>
</dbReference>
<proteinExistence type="inferred from homology"/>
<evidence type="ECO:0000256" key="8">
    <source>
        <dbReference type="ARBA" id="ARBA00038159"/>
    </source>
</evidence>
<evidence type="ECO:0000256" key="10">
    <source>
        <dbReference type="SAM" id="MobiDB-lite"/>
    </source>
</evidence>
<dbReference type="Pfam" id="PF25506">
    <property type="entry name" value="TIM-barrel_MTC6"/>
    <property type="match status" value="1"/>
</dbReference>
<comment type="subcellular location">
    <subcellularLocation>
        <location evidence="1">Membrane</location>
        <topology evidence="1">Single-pass type I membrane protein</topology>
    </subcellularLocation>
</comment>
<dbReference type="InterPro" id="IPR057530">
    <property type="entry name" value="TIM-barrel_MTC6"/>
</dbReference>
<evidence type="ECO:0000259" key="12">
    <source>
        <dbReference type="Pfam" id="PF25506"/>
    </source>
</evidence>
<evidence type="ECO:0000256" key="9">
    <source>
        <dbReference type="ARBA" id="ARBA00039865"/>
    </source>
</evidence>
<evidence type="ECO:0000256" key="1">
    <source>
        <dbReference type="ARBA" id="ARBA00004479"/>
    </source>
</evidence>
<evidence type="ECO:0000256" key="3">
    <source>
        <dbReference type="ARBA" id="ARBA00022729"/>
    </source>
</evidence>
<dbReference type="GeneID" id="36577170"/>
<comment type="function">
    <text evidence="7">May be involved in telomere capping.</text>
</comment>
<evidence type="ECO:0000256" key="5">
    <source>
        <dbReference type="ARBA" id="ARBA00023136"/>
    </source>
</evidence>